<name>A0A2G8SJB5_9APHY</name>
<evidence type="ECO:0008006" key="3">
    <source>
        <dbReference type="Google" id="ProtNLM"/>
    </source>
</evidence>
<evidence type="ECO:0000313" key="2">
    <source>
        <dbReference type="Proteomes" id="UP000230002"/>
    </source>
</evidence>
<sequence>MVSFRAYISRNYQQRRLLSLCRGIRDLINNTVEIEYKLALARAGKVQLGQSRLCIADRLRALHWQNPSATTAAPFSLDALPYIPLPDGVFPHWPDVTDGFIPYLTDNHLDLVLWRPILSPGPRGAREERRSIPAIMSHLSDSPRVPPAVMGAVAVDVAQDLLVFSRPARPEIAPPECYVYSLSEGGPHPEAAGPHPFRIAFDPVKSYDAGFGIIEDLQIFGDVVAWSITDDGHSAVHVWNWKTSVLVWYHQSRARGSCCRVISPGLVVLVTAQSLSVYQFDSSASVGHSPQPASLGTALCVLELPRLNASRFAPYVRAYMQFPPSAAAPVTRPDTSASVTFELDPIQTVLAVTLLQSTDVDPEFRLDPEDRTVSERYAIFVPLPTLFKFARVRVSLNTRRRTVPWARWGPAGTRIVRFQYISHISVMGSRCAFMLHDHHAGTLHTVLFDVRCGVSEGDDTTIRREHPLDNVDDGLVDVSEVLAKNLSFAEEVRTTFPVEVVHKRQVFVTHPAVGYKGYDPVYWL</sequence>
<dbReference type="Proteomes" id="UP000230002">
    <property type="component" value="Unassembled WGS sequence"/>
</dbReference>
<dbReference type="OrthoDB" id="2747824at2759"/>
<proteinExistence type="predicted"/>
<dbReference type="AlphaFoldDB" id="A0A2G8SJB5"/>
<accession>A0A2G8SJB5</accession>
<keyword evidence="2" id="KW-1185">Reference proteome</keyword>
<comment type="caution">
    <text evidence="1">The sequence shown here is derived from an EMBL/GenBank/DDBJ whole genome shotgun (WGS) entry which is preliminary data.</text>
</comment>
<dbReference type="STRING" id="1077348.A0A2G8SJB5"/>
<gene>
    <name evidence="1" type="ORF">GSI_03580</name>
</gene>
<reference evidence="1 2" key="1">
    <citation type="journal article" date="2015" name="Sci. Rep.">
        <title>Chromosome-level genome map provides insights into diverse defense mechanisms in the medicinal fungus Ganoderma sinense.</title>
        <authorList>
            <person name="Zhu Y."/>
            <person name="Xu J."/>
            <person name="Sun C."/>
            <person name="Zhou S."/>
            <person name="Xu H."/>
            <person name="Nelson D.R."/>
            <person name="Qian J."/>
            <person name="Song J."/>
            <person name="Luo H."/>
            <person name="Xiang L."/>
            <person name="Li Y."/>
            <person name="Xu Z."/>
            <person name="Ji A."/>
            <person name="Wang L."/>
            <person name="Lu S."/>
            <person name="Hayward A."/>
            <person name="Sun W."/>
            <person name="Li X."/>
            <person name="Schwartz D.C."/>
            <person name="Wang Y."/>
            <person name="Chen S."/>
        </authorList>
    </citation>
    <scope>NUCLEOTIDE SEQUENCE [LARGE SCALE GENOMIC DNA]</scope>
    <source>
        <strain evidence="1 2">ZZ0214-1</strain>
    </source>
</reference>
<dbReference type="EMBL" id="AYKW01000006">
    <property type="protein sequence ID" value="PIL33874.1"/>
    <property type="molecule type" value="Genomic_DNA"/>
</dbReference>
<organism evidence="1 2">
    <name type="scientific">Ganoderma sinense ZZ0214-1</name>
    <dbReference type="NCBI Taxonomy" id="1077348"/>
    <lineage>
        <taxon>Eukaryota</taxon>
        <taxon>Fungi</taxon>
        <taxon>Dikarya</taxon>
        <taxon>Basidiomycota</taxon>
        <taxon>Agaricomycotina</taxon>
        <taxon>Agaricomycetes</taxon>
        <taxon>Polyporales</taxon>
        <taxon>Polyporaceae</taxon>
        <taxon>Ganoderma</taxon>
    </lineage>
</organism>
<evidence type="ECO:0000313" key="1">
    <source>
        <dbReference type="EMBL" id="PIL33874.1"/>
    </source>
</evidence>
<protein>
    <recommendedName>
        <fullName evidence="3">F-box domain-containing protein</fullName>
    </recommendedName>
</protein>